<sequence length="119" mass="13317">MFAHHCRWIPGFSDKIRPLLDNKHVPLSEAAVKAIEAIKSDISKASLTAAVEDNIPFRVETDASKHAIAATLSQACRPVAFYSRTLNKSELYHSSIEKEAYAIVESHEILEALPYRQKL</sequence>
<gene>
    <name evidence="2" type="ORF">JTE90_018885</name>
</gene>
<organism evidence="2 3">
    <name type="scientific">Oedothorax gibbosus</name>
    <dbReference type="NCBI Taxonomy" id="931172"/>
    <lineage>
        <taxon>Eukaryota</taxon>
        <taxon>Metazoa</taxon>
        <taxon>Ecdysozoa</taxon>
        <taxon>Arthropoda</taxon>
        <taxon>Chelicerata</taxon>
        <taxon>Arachnida</taxon>
        <taxon>Araneae</taxon>
        <taxon>Araneomorphae</taxon>
        <taxon>Entelegynae</taxon>
        <taxon>Araneoidea</taxon>
        <taxon>Linyphiidae</taxon>
        <taxon>Erigoninae</taxon>
        <taxon>Oedothorax</taxon>
    </lineage>
</organism>
<keyword evidence="3" id="KW-1185">Reference proteome</keyword>
<comment type="caution">
    <text evidence="2">The sequence shown here is derived from an EMBL/GenBank/DDBJ whole genome shotgun (WGS) entry which is preliminary data.</text>
</comment>
<dbReference type="SUPFAM" id="SSF56672">
    <property type="entry name" value="DNA/RNA polymerases"/>
    <property type="match status" value="1"/>
</dbReference>
<dbReference type="InterPro" id="IPR043502">
    <property type="entry name" value="DNA/RNA_pol_sf"/>
</dbReference>
<accession>A0AAV6UC37</accession>
<proteinExistence type="predicted"/>
<dbReference type="InterPro" id="IPR041577">
    <property type="entry name" value="RT_RNaseH_2"/>
</dbReference>
<dbReference type="PANTHER" id="PTHR33064:SF37">
    <property type="entry name" value="RIBONUCLEASE H"/>
    <property type="match status" value="1"/>
</dbReference>
<dbReference type="Pfam" id="PF17919">
    <property type="entry name" value="RT_RNaseH_2"/>
    <property type="match status" value="1"/>
</dbReference>
<dbReference type="GO" id="GO:0071897">
    <property type="term" value="P:DNA biosynthetic process"/>
    <property type="evidence" value="ECO:0007669"/>
    <property type="project" value="UniProtKB-ARBA"/>
</dbReference>
<dbReference type="Proteomes" id="UP000827092">
    <property type="component" value="Unassembled WGS sequence"/>
</dbReference>
<evidence type="ECO:0000259" key="1">
    <source>
        <dbReference type="Pfam" id="PF17919"/>
    </source>
</evidence>
<dbReference type="InterPro" id="IPR051320">
    <property type="entry name" value="Viral_Replic_Matur_Polypro"/>
</dbReference>
<name>A0AAV6UC37_9ARAC</name>
<evidence type="ECO:0000313" key="2">
    <source>
        <dbReference type="EMBL" id="KAG8181418.1"/>
    </source>
</evidence>
<protein>
    <recommendedName>
        <fullName evidence="1">Reverse transcriptase/retrotransposon-derived protein RNase H-like domain-containing protein</fullName>
    </recommendedName>
</protein>
<feature type="domain" description="Reverse transcriptase/retrotransposon-derived protein RNase H-like" evidence="1">
    <location>
        <begin position="29"/>
        <end position="107"/>
    </location>
</feature>
<reference evidence="2 3" key="1">
    <citation type="journal article" date="2022" name="Nat. Ecol. Evol.">
        <title>A masculinizing supergene underlies an exaggerated male reproductive morph in a spider.</title>
        <authorList>
            <person name="Hendrickx F."/>
            <person name="De Corte Z."/>
            <person name="Sonet G."/>
            <person name="Van Belleghem S.M."/>
            <person name="Kostlbacher S."/>
            <person name="Vangestel C."/>
        </authorList>
    </citation>
    <scope>NUCLEOTIDE SEQUENCE [LARGE SCALE GENOMIC DNA]</scope>
    <source>
        <strain evidence="2">W744_W776</strain>
    </source>
</reference>
<evidence type="ECO:0000313" key="3">
    <source>
        <dbReference type="Proteomes" id="UP000827092"/>
    </source>
</evidence>
<dbReference type="PANTHER" id="PTHR33064">
    <property type="entry name" value="POL PROTEIN"/>
    <property type="match status" value="1"/>
</dbReference>
<dbReference type="AlphaFoldDB" id="A0AAV6UC37"/>
<dbReference type="EMBL" id="JAFNEN010000516">
    <property type="protein sequence ID" value="KAG8181418.1"/>
    <property type="molecule type" value="Genomic_DNA"/>
</dbReference>